<name>A0A7W7VNL2_9ACTN</name>
<comment type="caution">
    <text evidence="2">The sequence shown here is derived from an EMBL/GenBank/DDBJ whole genome shotgun (WGS) entry which is preliminary data.</text>
</comment>
<keyword evidence="1" id="KW-0472">Membrane</keyword>
<dbReference type="RefSeq" id="WP_184716117.1">
    <property type="nucleotide sequence ID" value="NZ_JACHJP010000003.1"/>
</dbReference>
<feature type="transmembrane region" description="Helical" evidence="1">
    <location>
        <begin position="191"/>
        <end position="211"/>
    </location>
</feature>
<keyword evidence="1" id="KW-0812">Transmembrane</keyword>
<dbReference type="EMBL" id="JACHJP010000003">
    <property type="protein sequence ID" value="MBB4916619.1"/>
    <property type="molecule type" value="Genomic_DNA"/>
</dbReference>
<proteinExistence type="predicted"/>
<protein>
    <submittedName>
        <fullName evidence="2">Uncharacterized protein</fullName>
    </submittedName>
</protein>
<dbReference type="AlphaFoldDB" id="A0A7W7VNL2"/>
<gene>
    <name evidence="2" type="ORF">FHS44_003707</name>
</gene>
<keyword evidence="3" id="KW-1185">Reference proteome</keyword>
<dbReference type="Proteomes" id="UP000552644">
    <property type="component" value="Unassembled WGS sequence"/>
</dbReference>
<keyword evidence="1" id="KW-1133">Transmembrane helix</keyword>
<organism evidence="2 3">
    <name type="scientific">Streptosporangium saharense</name>
    <dbReference type="NCBI Taxonomy" id="1706840"/>
    <lineage>
        <taxon>Bacteria</taxon>
        <taxon>Bacillati</taxon>
        <taxon>Actinomycetota</taxon>
        <taxon>Actinomycetes</taxon>
        <taxon>Streptosporangiales</taxon>
        <taxon>Streptosporangiaceae</taxon>
        <taxon>Streptosporangium</taxon>
    </lineage>
</organism>
<feature type="transmembrane region" description="Helical" evidence="1">
    <location>
        <begin position="130"/>
        <end position="150"/>
    </location>
</feature>
<sequence length="252" mass="26738">MITGVLVLVLGWYGLRGLARGWERAAHLVGLLSPYTRRLHAWVLAAPATFAYVAVFTSSTLLQKTGPPGLVRLLTTTQSTNLAHLGTRPLVVLADSALWVADKGSGLLFYIAVFATVVAWAEQRYGTPRIVVIALCGHVFGSLLTAFVEWHAIRAGRAPARLAYATDVGVSYVMVAGCAAAVVLMRGRWRVAGAVALGVGIVLPVFVTHTIWDLGHLLATLCGLTAALFALRLAPPRVPPSLEPCLPGRTGT</sequence>
<dbReference type="InterPro" id="IPR046862">
    <property type="entry name" value="Rhomboid_2"/>
</dbReference>
<evidence type="ECO:0000256" key="1">
    <source>
        <dbReference type="SAM" id="Phobius"/>
    </source>
</evidence>
<accession>A0A7W7VNL2</accession>
<dbReference type="Pfam" id="PF20401">
    <property type="entry name" value="Rhomboid_2"/>
    <property type="match status" value="1"/>
</dbReference>
<evidence type="ECO:0000313" key="3">
    <source>
        <dbReference type="Proteomes" id="UP000552644"/>
    </source>
</evidence>
<feature type="transmembrane region" description="Helical" evidence="1">
    <location>
        <begin position="41"/>
        <end position="62"/>
    </location>
</feature>
<feature type="transmembrane region" description="Helical" evidence="1">
    <location>
        <begin position="107"/>
        <end position="123"/>
    </location>
</feature>
<reference evidence="2 3" key="1">
    <citation type="submission" date="2020-08" db="EMBL/GenBank/DDBJ databases">
        <title>Genomic Encyclopedia of Type Strains, Phase III (KMG-III): the genomes of soil and plant-associated and newly described type strains.</title>
        <authorList>
            <person name="Whitman W."/>
        </authorList>
    </citation>
    <scope>NUCLEOTIDE SEQUENCE [LARGE SCALE GENOMIC DNA]</scope>
    <source>
        <strain evidence="2 3">CECT 8840</strain>
    </source>
</reference>
<feature type="transmembrane region" description="Helical" evidence="1">
    <location>
        <begin position="162"/>
        <end position="184"/>
    </location>
</feature>
<evidence type="ECO:0000313" key="2">
    <source>
        <dbReference type="EMBL" id="MBB4916619.1"/>
    </source>
</evidence>